<protein>
    <submittedName>
        <fullName evidence="1">Uncharacterized protein</fullName>
    </submittedName>
</protein>
<accession>A0A0F9CS03</accession>
<comment type="caution">
    <text evidence="1">The sequence shown here is derived from an EMBL/GenBank/DDBJ whole genome shotgun (WGS) entry which is preliminary data.</text>
</comment>
<dbReference type="EMBL" id="LAZR01031974">
    <property type="protein sequence ID" value="KKL52218.1"/>
    <property type="molecule type" value="Genomic_DNA"/>
</dbReference>
<feature type="non-terminal residue" evidence="1">
    <location>
        <position position="1"/>
    </location>
</feature>
<evidence type="ECO:0000313" key="1">
    <source>
        <dbReference type="EMBL" id="KKL52218.1"/>
    </source>
</evidence>
<proteinExistence type="predicted"/>
<reference evidence="1" key="1">
    <citation type="journal article" date="2015" name="Nature">
        <title>Complex archaea that bridge the gap between prokaryotes and eukaryotes.</title>
        <authorList>
            <person name="Spang A."/>
            <person name="Saw J.H."/>
            <person name="Jorgensen S.L."/>
            <person name="Zaremba-Niedzwiedzka K."/>
            <person name="Martijn J."/>
            <person name="Lind A.E."/>
            <person name="van Eijk R."/>
            <person name="Schleper C."/>
            <person name="Guy L."/>
            <person name="Ettema T.J."/>
        </authorList>
    </citation>
    <scope>NUCLEOTIDE SEQUENCE</scope>
</reference>
<dbReference type="AlphaFoldDB" id="A0A0F9CS03"/>
<gene>
    <name evidence="1" type="ORF">LCGC14_2287710</name>
</gene>
<organism evidence="1">
    <name type="scientific">marine sediment metagenome</name>
    <dbReference type="NCBI Taxonomy" id="412755"/>
    <lineage>
        <taxon>unclassified sequences</taxon>
        <taxon>metagenomes</taxon>
        <taxon>ecological metagenomes</taxon>
    </lineage>
</organism>
<sequence length="45" mass="5601">IRDLNDVQLREAIQETEAEVGTWSYEQRRRRFLRLLRLEDERRKG</sequence>
<name>A0A0F9CS03_9ZZZZ</name>